<dbReference type="InterPro" id="IPR039542">
    <property type="entry name" value="Erv_N"/>
</dbReference>
<dbReference type="AlphaFoldDB" id="A0ABD3M5H2"/>
<evidence type="ECO:0000256" key="5">
    <source>
        <dbReference type="SAM" id="MobiDB-lite"/>
    </source>
</evidence>
<reference evidence="8 9" key="1">
    <citation type="submission" date="2024-10" db="EMBL/GenBank/DDBJ databases">
        <title>Updated reference genomes for cyclostephanoid diatoms.</title>
        <authorList>
            <person name="Roberts W.R."/>
            <person name="Alverson A.J."/>
        </authorList>
    </citation>
    <scope>NUCLEOTIDE SEQUENCE [LARGE SCALE GENOMIC DNA]</scope>
    <source>
        <strain evidence="8 9">AJA232-27</strain>
    </source>
</reference>
<sequence>MMTILFLRETYAFLHTQFHSSVVINYDEFNSDNGDGTNDNDADGQLMKKSIRLNFNVTLYDVQCDFASVDVWDTLGTNRHNITKDIIKYTIDNSGQARNFHGRNREEQALLHDHHELWKEGRRIAVVGDYDRPQYRYVAGKTIKLLQQEGEISSSSSSSSITSPPTTATDLTPDTIQEFFNAHSLLVIDYYAPWCLWCQRLSPTWDDFANEIQQYQQQQQRHHQQQQHSSLDDVGVGKVDCVEHAPLCKGERIMAFPTIRWYQTGGKAIVPDYIGDRTVEALMEYAIRQIGSKINGDGDGGKEEEDEEQHHPGCQLSGHLMVNRVPGTLIIEAKSINHDIHLAMMNLTHRVHHLSFGPAPWPDDDDDDTSRWRQHLFGFLPFFFGGRSSKRRRSSNIPDNYKRMTNPMKETFFPTYHPHEAYHHSLKVVNTEVDSNHHRMFSHRDDDIMIYQILEESQLMLYNEQSTPEIKFVWDLSPMGVKVTRVGIPWYEYLTSLLAIIGGTYTTLGLINATLLRIFKPKRL</sequence>
<dbReference type="InterPro" id="IPR013766">
    <property type="entry name" value="Thioredoxin_domain"/>
</dbReference>
<comment type="caution">
    <text evidence="8">The sequence shown here is derived from an EMBL/GenBank/DDBJ whole genome shotgun (WGS) entry which is preliminary data.</text>
</comment>
<evidence type="ECO:0000256" key="1">
    <source>
        <dbReference type="ARBA" id="ARBA00004370"/>
    </source>
</evidence>
<feature type="region of interest" description="Disordered" evidence="5">
    <location>
        <begin position="149"/>
        <end position="170"/>
    </location>
</feature>
<organism evidence="8 9">
    <name type="scientific">Discostella pseudostelligera</name>
    <dbReference type="NCBI Taxonomy" id="259834"/>
    <lineage>
        <taxon>Eukaryota</taxon>
        <taxon>Sar</taxon>
        <taxon>Stramenopiles</taxon>
        <taxon>Ochrophyta</taxon>
        <taxon>Bacillariophyta</taxon>
        <taxon>Coscinodiscophyceae</taxon>
        <taxon>Thalassiosirophycidae</taxon>
        <taxon>Stephanodiscales</taxon>
        <taxon>Stephanodiscaceae</taxon>
        <taxon>Discostella</taxon>
    </lineage>
</organism>
<evidence type="ECO:0000259" key="7">
    <source>
        <dbReference type="PROSITE" id="PS51352"/>
    </source>
</evidence>
<proteinExistence type="predicted"/>
<dbReference type="InterPro" id="IPR036249">
    <property type="entry name" value="Thioredoxin-like_sf"/>
</dbReference>
<dbReference type="EMBL" id="JALLBG020000246">
    <property type="protein sequence ID" value="KAL3757964.1"/>
    <property type="molecule type" value="Genomic_DNA"/>
</dbReference>
<dbReference type="InterPro" id="IPR017937">
    <property type="entry name" value="Thioredoxin_CS"/>
</dbReference>
<dbReference type="PANTHER" id="PTHR10984">
    <property type="entry name" value="ENDOPLASMIC RETICULUM-GOLGI INTERMEDIATE COMPARTMENT PROTEIN"/>
    <property type="match status" value="1"/>
</dbReference>
<evidence type="ECO:0000256" key="3">
    <source>
        <dbReference type="ARBA" id="ARBA00022989"/>
    </source>
</evidence>
<dbReference type="InterPro" id="IPR045888">
    <property type="entry name" value="Erv"/>
</dbReference>
<gene>
    <name evidence="8" type="ORF">ACHAWU_010017</name>
</gene>
<dbReference type="InterPro" id="IPR012936">
    <property type="entry name" value="Erv_C"/>
</dbReference>
<dbReference type="Pfam" id="PF07970">
    <property type="entry name" value="COPIIcoated_ERV"/>
    <property type="match status" value="1"/>
</dbReference>
<keyword evidence="2 6" id="KW-0812">Transmembrane</keyword>
<name>A0ABD3M5H2_9STRA</name>
<evidence type="ECO:0000313" key="9">
    <source>
        <dbReference type="Proteomes" id="UP001530293"/>
    </source>
</evidence>
<dbReference type="CDD" id="cd02961">
    <property type="entry name" value="PDI_a_family"/>
    <property type="match status" value="1"/>
</dbReference>
<dbReference type="Pfam" id="PF13850">
    <property type="entry name" value="ERGIC_N"/>
    <property type="match status" value="1"/>
</dbReference>
<dbReference type="Pfam" id="PF00085">
    <property type="entry name" value="Thioredoxin"/>
    <property type="match status" value="1"/>
</dbReference>
<feature type="transmembrane region" description="Helical" evidence="6">
    <location>
        <begin position="493"/>
        <end position="519"/>
    </location>
</feature>
<keyword evidence="3 6" id="KW-1133">Transmembrane helix</keyword>
<dbReference type="PROSITE" id="PS00194">
    <property type="entry name" value="THIOREDOXIN_1"/>
    <property type="match status" value="1"/>
</dbReference>
<accession>A0ABD3M5H2</accession>
<evidence type="ECO:0000256" key="6">
    <source>
        <dbReference type="SAM" id="Phobius"/>
    </source>
</evidence>
<dbReference type="GO" id="GO:0016020">
    <property type="term" value="C:membrane"/>
    <property type="evidence" value="ECO:0007669"/>
    <property type="project" value="UniProtKB-SubCell"/>
</dbReference>
<feature type="region of interest" description="Disordered" evidence="5">
    <location>
        <begin position="293"/>
        <end position="315"/>
    </location>
</feature>
<feature type="domain" description="Thioredoxin" evidence="7">
    <location>
        <begin position="157"/>
        <end position="292"/>
    </location>
</feature>
<dbReference type="PROSITE" id="PS51352">
    <property type="entry name" value="THIOREDOXIN_2"/>
    <property type="match status" value="1"/>
</dbReference>
<dbReference type="Gene3D" id="3.40.30.10">
    <property type="entry name" value="Glutaredoxin"/>
    <property type="match status" value="1"/>
</dbReference>
<dbReference type="PANTHER" id="PTHR10984:SF37">
    <property type="entry name" value="PROTEIN DISULFIDE-ISOMERASE 5-3"/>
    <property type="match status" value="1"/>
</dbReference>
<evidence type="ECO:0000256" key="2">
    <source>
        <dbReference type="ARBA" id="ARBA00022692"/>
    </source>
</evidence>
<evidence type="ECO:0000313" key="8">
    <source>
        <dbReference type="EMBL" id="KAL3757964.1"/>
    </source>
</evidence>
<dbReference type="SUPFAM" id="SSF52833">
    <property type="entry name" value="Thioredoxin-like"/>
    <property type="match status" value="1"/>
</dbReference>
<protein>
    <recommendedName>
        <fullName evidence="7">Thioredoxin domain-containing protein</fullName>
    </recommendedName>
</protein>
<comment type="subcellular location">
    <subcellularLocation>
        <location evidence="1">Membrane</location>
    </subcellularLocation>
</comment>
<keyword evidence="4 6" id="KW-0472">Membrane</keyword>
<evidence type="ECO:0000256" key="4">
    <source>
        <dbReference type="ARBA" id="ARBA00023136"/>
    </source>
</evidence>
<keyword evidence="9" id="KW-1185">Reference proteome</keyword>
<feature type="compositionally biased region" description="Low complexity" evidence="5">
    <location>
        <begin position="152"/>
        <end position="170"/>
    </location>
</feature>
<dbReference type="Proteomes" id="UP001530293">
    <property type="component" value="Unassembled WGS sequence"/>
</dbReference>